<gene>
    <name evidence="1" type="ORF">S01H4_34624</name>
</gene>
<comment type="caution">
    <text evidence="1">The sequence shown here is derived from an EMBL/GenBank/DDBJ whole genome shotgun (WGS) entry which is preliminary data.</text>
</comment>
<feature type="non-terminal residue" evidence="1">
    <location>
        <position position="1"/>
    </location>
</feature>
<name>X1AQZ2_9ZZZZ</name>
<dbReference type="AlphaFoldDB" id="X1AQZ2"/>
<protein>
    <submittedName>
        <fullName evidence="1">Uncharacterized protein</fullName>
    </submittedName>
</protein>
<sequence length="117" mass="12603">YLDPLFLDISFTSTATGADLTCWGRYVQLYYTDEEDIENTQVIEPVPSNGDPFIIPTNGDLVSLALDHMIWSKFTGTGTIGFALELTFTPQTGGITETSSGDYSYTVSVGIGTDDGA</sequence>
<evidence type="ECO:0000313" key="1">
    <source>
        <dbReference type="EMBL" id="GAG74733.1"/>
    </source>
</evidence>
<reference evidence="1" key="1">
    <citation type="journal article" date="2014" name="Front. Microbiol.">
        <title>High frequency of phylogenetically diverse reductive dehalogenase-homologous genes in deep subseafloor sedimentary metagenomes.</title>
        <authorList>
            <person name="Kawai M."/>
            <person name="Futagami T."/>
            <person name="Toyoda A."/>
            <person name="Takaki Y."/>
            <person name="Nishi S."/>
            <person name="Hori S."/>
            <person name="Arai W."/>
            <person name="Tsubouchi T."/>
            <person name="Morono Y."/>
            <person name="Uchiyama I."/>
            <person name="Ito T."/>
            <person name="Fujiyama A."/>
            <person name="Inagaki F."/>
            <person name="Takami H."/>
        </authorList>
    </citation>
    <scope>NUCLEOTIDE SEQUENCE</scope>
    <source>
        <strain evidence="1">Expedition CK06-06</strain>
    </source>
</reference>
<dbReference type="EMBL" id="BART01018335">
    <property type="protein sequence ID" value="GAG74733.1"/>
    <property type="molecule type" value="Genomic_DNA"/>
</dbReference>
<accession>X1AQZ2</accession>
<proteinExistence type="predicted"/>
<organism evidence="1">
    <name type="scientific">marine sediment metagenome</name>
    <dbReference type="NCBI Taxonomy" id="412755"/>
    <lineage>
        <taxon>unclassified sequences</taxon>
        <taxon>metagenomes</taxon>
        <taxon>ecological metagenomes</taxon>
    </lineage>
</organism>